<name>A0A6H1ZL78_9ZZZZ</name>
<proteinExistence type="predicted"/>
<organism evidence="1">
    <name type="scientific">viral metagenome</name>
    <dbReference type="NCBI Taxonomy" id="1070528"/>
    <lineage>
        <taxon>unclassified sequences</taxon>
        <taxon>metagenomes</taxon>
        <taxon>organismal metagenomes</taxon>
    </lineage>
</organism>
<protein>
    <submittedName>
        <fullName evidence="1">Putative DNA binding, helix-turn-helix domain containing protein</fullName>
    </submittedName>
</protein>
<reference evidence="1" key="1">
    <citation type="submission" date="2020-03" db="EMBL/GenBank/DDBJ databases">
        <title>The deep terrestrial virosphere.</title>
        <authorList>
            <person name="Holmfeldt K."/>
            <person name="Nilsson E."/>
            <person name="Simone D."/>
            <person name="Lopez-Fernandez M."/>
            <person name="Wu X."/>
            <person name="de Brujin I."/>
            <person name="Lundin D."/>
            <person name="Andersson A."/>
            <person name="Bertilsson S."/>
            <person name="Dopson M."/>
        </authorList>
    </citation>
    <scope>NUCLEOTIDE SEQUENCE</scope>
    <source>
        <strain evidence="1">TM448A00780</strain>
    </source>
</reference>
<sequence>MLTETKADLRQAVLNQLGKGKSQAIPGKLLAQRLREKDTRKIRLAIQELIEQGYPVIGSASPPYGYYLAENAGECRENLDQLMSYLKMIARHHKQLMRASYKHFSGQMRMGL</sequence>
<accession>A0A6H1ZL78</accession>
<evidence type="ECO:0000313" key="1">
    <source>
        <dbReference type="EMBL" id="QJA47950.1"/>
    </source>
</evidence>
<dbReference type="EMBL" id="MT144065">
    <property type="protein sequence ID" value="QJA47950.1"/>
    <property type="molecule type" value="Genomic_DNA"/>
</dbReference>
<dbReference type="AlphaFoldDB" id="A0A6H1ZL78"/>
<gene>
    <name evidence="1" type="ORF">TM448A00780_0001</name>
</gene>